<evidence type="ECO:0008006" key="4">
    <source>
        <dbReference type="Google" id="ProtNLM"/>
    </source>
</evidence>
<evidence type="ECO:0000313" key="2">
    <source>
        <dbReference type="EMBL" id="CAK0849934.1"/>
    </source>
</evidence>
<sequence length="668" mass="72659">MLGAVHGVQQGASPKVGRPMVRASVVAALLVAALTQVVKSEGCEDEEPEADSPVLLQHARIPCNPLNRLECRTPLQDLSAKQKFELHLMQPRIAAYLKARIADSLIYDYPTSNTQTLPLEMVEHIDFATITPMSGSTSYPGTLLPDAFSKISFIPYSMTEYSFFINWQTEFNARQASFIHMQIAASTADALEPVPLLNGATYHDTMLKIADEVNTMSAGVEDSLSFVQGNKGRWKGDAFAGQYIGHSFLACILEATASGELVLDLSDSGTSTQLMQVLKRKAVALVPSVLLKTRGYIRDGASGLTLVRVEVLEPSTGTWMSFESRSSDTHWSLAKMALFAEALFVMECFHGGFHLFVGTVISALKMSVPPATALGSMMGPNTVQTTFTLFEQAAILHSDHNSGFDGLVWPTENISAIQAATTDMARAFLSSTPLEYLGMDPSGNFTIPTWWAGMSSAFIGPISNFVASVANEVFEQSQQSLAELQAQLQSVGIMESTASLDVSTVDGLITLFTNLLFVAGILHTHMYAGREVFTPLVGWASTEEFMPYLTGKGEGDVSLNEVLIELYPNITIDSRFALSFLVNYRVSSGFTWDVPQLGDGPYNVKGDSATQAALQSAVFEFQASLNQTRAMVYEAFGDRRSSGWVPEYFYPVDVPKAFGCAITQTTYI</sequence>
<feature type="signal peptide" evidence="1">
    <location>
        <begin position="1"/>
        <end position="40"/>
    </location>
</feature>
<dbReference type="EMBL" id="CAUYUJ010015106">
    <property type="protein sequence ID" value="CAK0849934.1"/>
    <property type="molecule type" value="Genomic_DNA"/>
</dbReference>
<name>A0ABN9TW48_9DINO</name>
<keyword evidence="3" id="KW-1185">Reference proteome</keyword>
<keyword evidence="1" id="KW-0732">Signal</keyword>
<organism evidence="2 3">
    <name type="scientific">Prorocentrum cordatum</name>
    <dbReference type="NCBI Taxonomy" id="2364126"/>
    <lineage>
        <taxon>Eukaryota</taxon>
        <taxon>Sar</taxon>
        <taxon>Alveolata</taxon>
        <taxon>Dinophyceae</taxon>
        <taxon>Prorocentrales</taxon>
        <taxon>Prorocentraceae</taxon>
        <taxon>Prorocentrum</taxon>
    </lineage>
</organism>
<comment type="caution">
    <text evidence="2">The sequence shown here is derived from an EMBL/GenBank/DDBJ whole genome shotgun (WGS) entry which is preliminary data.</text>
</comment>
<gene>
    <name evidence="2" type="ORF">PCOR1329_LOCUS42508</name>
</gene>
<feature type="chain" id="PRO_5046694961" description="Lipoxygenase domain-containing protein" evidence="1">
    <location>
        <begin position="41"/>
        <end position="668"/>
    </location>
</feature>
<evidence type="ECO:0000256" key="1">
    <source>
        <dbReference type="SAM" id="SignalP"/>
    </source>
</evidence>
<evidence type="ECO:0000313" key="3">
    <source>
        <dbReference type="Proteomes" id="UP001189429"/>
    </source>
</evidence>
<proteinExistence type="predicted"/>
<dbReference type="Proteomes" id="UP001189429">
    <property type="component" value="Unassembled WGS sequence"/>
</dbReference>
<reference evidence="2" key="1">
    <citation type="submission" date="2023-10" db="EMBL/GenBank/DDBJ databases">
        <authorList>
            <person name="Chen Y."/>
            <person name="Shah S."/>
            <person name="Dougan E. K."/>
            <person name="Thang M."/>
            <person name="Chan C."/>
        </authorList>
    </citation>
    <scope>NUCLEOTIDE SEQUENCE [LARGE SCALE GENOMIC DNA]</scope>
</reference>
<protein>
    <recommendedName>
        <fullName evidence="4">Lipoxygenase domain-containing protein</fullName>
    </recommendedName>
</protein>
<accession>A0ABN9TW48</accession>